<keyword evidence="2" id="KW-1185">Reference proteome</keyword>
<accession>A0A9P4QXA0</accession>
<dbReference type="AlphaFoldDB" id="A0A9P4QXA0"/>
<proteinExistence type="predicted"/>
<organism evidence="1 2">
    <name type="scientific">Polyplosphaeria fusca</name>
    <dbReference type="NCBI Taxonomy" id="682080"/>
    <lineage>
        <taxon>Eukaryota</taxon>
        <taxon>Fungi</taxon>
        <taxon>Dikarya</taxon>
        <taxon>Ascomycota</taxon>
        <taxon>Pezizomycotina</taxon>
        <taxon>Dothideomycetes</taxon>
        <taxon>Pleosporomycetidae</taxon>
        <taxon>Pleosporales</taxon>
        <taxon>Tetraplosphaeriaceae</taxon>
        <taxon>Polyplosphaeria</taxon>
    </lineage>
</organism>
<protein>
    <submittedName>
        <fullName evidence="1">Uncharacterized protein</fullName>
    </submittedName>
</protein>
<gene>
    <name evidence="1" type="ORF">EJ04DRAFT_603494</name>
</gene>
<evidence type="ECO:0000313" key="1">
    <source>
        <dbReference type="EMBL" id="KAF2734165.1"/>
    </source>
</evidence>
<evidence type="ECO:0000313" key="2">
    <source>
        <dbReference type="Proteomes" id="UP000799444"/>
    </source>
</evidence>
<dbReference type="OrthoDB" id="4142077at2759"/>
<reference evidence="1" key="1">
    <citation type="journal article" date="2020" name="Stud. Mycol.">
        <title>101 Dothideomycetes genomes: a test case for predicting lifestyles and emergence of pathogens.</title>
        <authorList>
            <person name="Haridas S."/>
            <person name="Albert R."/>
            <person name="Binder M."/>
            <person name="Bloem J."/>
            <person name="Labutti K."/>
            <person name="Salamov A."/>
            <person name="Andreopoulos B."/>
            <person name="Baker S."/>
            <person name="Barry K."/>
            <person name="Bills G."/>
            <person name="Bluhm B."/>
            <person name="Cannon C."/>
            <person name="Castanera R."/>
            <person name="Culley D."/>
            <person name="Daum C."/>
            <person name="Ezra D."/>
            <person name="Gonzalez J."/>
            <person name="Henrissat B."/>
            <person name="Kuo A."/>
            <person name="Liang C."/>
            <person name="Lipzen A."/>
            <person name="Lutzoni F."/>
            <person name="Magnuson J."/>
            <person name="Mondo S."/>
            <person name="Nolan M."/>
            <person name="Ohm R."/>
            <person name="Pangilinan J."/>
            <person name="Park H.-J."/>
            <person name="Ramirez L."/>
            <person name="Alfaro M."/>
            <person name="Sun H."/>
            <person name="Tritt A."/>
            <person name="Yoshinaga Y."/>
            <person name="Zwiers L.-H."/>
            <person name="Turgeon B."/>
            <person name="Goodwin S."/>
            <person name="Spatafora J."/>
            <person name="Crous P."/>
            <person name="Grigoriev I."/>
        </authorList>
    </citation>
    <scope>NUCLEOTIDE SEQUENCE</scope>
    <source>
        <strain evidence="1">CBS 125425</strain>
    </source>
</reference>
<name>A0A9P4QXA0_9PLEO</name>
<dbReference type="Proteomes" id="UP000799444">
    <property type="component" value="Unassembled WGS sequence"/>
</dbReference>
<dbReference type="EMBL" id="ML996151">
    <property type="protein sequence ID" value="KAF2734165.1"/>
    <property type="molecule type" value="Genomic_DNA"/>
</dbReference>
<comment type="caution">
    <text evidence="1">The sequence shown here is derived from an EMBL/GenBank/DDBJ whole genome shotgun (WGS) entry which is preliminary data.</text>
</comment>
<sequence>MAAAASQARVSRADDFIASWYRIKKRYGGAKIQEIEEITEILEKTLPRLALFLDGNELKNIKKKNAWLSDFESKPDDSFSTARSLFVSNGPSFLDTLASFMDLKRTEAFLASLLSRNFSPYSEILCLLHSEVKKAGRENNFASDRSAQQIEKNLRIWDDYSTQSVMNAENARHIPRSRIEELLKDREAYDTRVPAMDTEYWRHHFRNQALSSLLRITREGLTSGGTEDVGEDVVCTKFDEDLEYMRVECRPDHTLINELAQKIRSFVLLVGCAKVHDEPEANIAELRLFYSTTIGFFATLQDQYLQQKMENKKLRHYITALELRYLLEHLTPPQQPHTSYSHSAAGPRWMAFWEEALVEENRRHNANQTDHPLRSIVDARNPGRVDGNGMINKEYQKGQLYEHGKLLYGTLSDEIHRYRGRYFNVEDDDGWPLIVTEILQALKPKEEVDSATNEPIKGAWANVDAQTGYIDWDEERKRYLQ</sequence>